<accession>C6TGQ3</accession>
<organism evidence="1">
    <name type="scientific">Glycine max</name>
    <name type="common">Soybean</name>
    <name type="synonym">Glycine hispida</name>
    <dbReference type="NCBI Taxonomy" id="3847"/>
    <lineage>
        <taxon>Eukaryota</taxon>
        <taxon>Viridiplantae</taxon>
        <taxon>Streptophyta</taxon>
        <taxon>Embryophyta</taxon>
        <taxon>Tracheophyta</taxon>
        <taxon>Spermatophyta</taxon>
        <taxon>Magnoliopsida</taxon>
        <taxon>eudicotyledons</taxon>
        <taxon>Gunneridae</taxon>
        <taxon>Pentapetalae</taxon>
        <taxon>rosids</taxon>
        <taxon>fabids</taxon>
        <taxon>Fabales</taxon>
        <taxon>Fabaceae</taxon>
        <taxon>Papilionoideae</taxon>
        <taxon>50 kb inversion clade</taxon>
        <taxon>NPAAA clade</taxon>
        <taxon>indigoferoid/millettioid clade</taxon>
        <taxon>Phaseoleae</taxon>
        <taxon>Glycine</taxon>
        <taxon>Glycine subgen. Soja</taxon>
    </lineage>
</organism>
<protein>
    <submittedName>
        <fullName evidence="1">Uncharacterized protein</fullName>
    </submittedName>
</protein>
<dbReference type="EMBL" id="BT096806">
    <property type="protein sequence ID" value="ACU21005.1"/>
    <property type="molecule type" value="mRNA"/>
</dbReference>
<dbReference type="RefSeq" id="XP_040861149.1">
    <property type="nucleotide sequence ID" value="XM_041005215.1"/>
</dbReference>
<evidence type="ECO:0000313" key="1">
    <source>
        <dbReference type="EMBL" id="ACU21005.1"/>
    </source>
</evidence>
<dbReference type="GeneID" id="121172791"/>
<reference evidence="1" key="1">
    <citation type="submission" date="2009-08" db="EMBL/GenBank/DDBJ databases">
        <authorList>
            <person name="Cheung F."/>
            <person name="Xiao Y."/>
            <person name="Chan A."/>
            <person name="Moskal W."/>
            <person name="Town C.D."/>
        </authorList>
    </citation>
    <scope>NUCLEOTIDE SEQUENCE</scope>
</reference>
<proteinExistence type="evidence at transcript level"/>
<sequence>MTINSKIGTAMVSYIKKLDISSLSSTHNLSLIWSWLKANPHNFFNSLCIALIHRRA</sequence>
<dbReference type="AlphaFoldDB" id="C6TGQ3"/>
<name>C6TGQ3_SOYBN</name>
<dbReference type="KEGG" id="gmx:121172791"/>